<dbReference type="InterPro" id="IPR046373">
    <property type="entry name" value="Acyl-CoA_Oxase/DH_mid-dom_sf"/>
</dbReference>
<dbReference type="PROSITE" id="PS00072">
    <property type="entry name" value="ACYL_COA_DH_1"/>
    <property type="match status" value="1"/>
</dbReference>
<dbReference type="InterPro" id="IPR006091">
    <property type="entry name" value="Acyl-CoA_Oxase/DH_mid-dom"/>
</dbReference>
<dbReference type="InterPro" id="IPR006089">
    <property type="entry name" value="Acyl-CoA_DH_CS"/>
</dbReference>
<evidence type="ECO:0000313" key="7">
    <source>
        <dbReference type="EMBL" id="TGZ82590.1"/>
    </source>
</evidence>
<dbReference type="GO" id="GO:0005737">
    <property type="term" value="C:cytoplasm"/>
    <property type="evidence" value="ECO:0007669"/>
    <property type="project" value="TreeGrafter"/>
</dbReference>
<proteinExistence type="inferred from homology"/>
<dbReference type="GO" id="GO:0003995">
    <property type="term" value="F:acyl-CoA dehydrogenase activity"/>
    <property type="evidence" value="ECO:0007669"/>
    <property type="project" value="InterPro"/>
</dbReference>
<dbReference type="Pfam" id="PF02771">
    <property type="entry name" value="Acyl-CoA_dh_N"/>
    <property type="match status" value="1"/>
</dbReference>
<dbReference type="STRING" id="341454.A0A4S2N0N5"/>
<dbReference type="InterPro" id="IPR036400">
    <property type="entry name" value="Cyt_B5-like_heme/steroid_sf"/>
</dbReference>
<feature type="domain" description="Cytochrome b5 heme-binding" evidence="6">
    <location>
        <begin position="3"/>
        <end position="78"/>
    </location>
</feature>
<dbReference type="InterPro" id="IPR001199">
    <property type="entry name" value="Cyt_B5-like_heme/steroid-bd"/>
</dbReference>
<keyword evidence="4" id="KW-0274">FAD</keyword>
<evidence type="ECO:0000256" key="1">
    <source>
        <dbReference type="ARBA" id="ARBA00001974"/>
    </source>
</evidence>
<evidence type="ECO:0000259" key="6">
    <source>
        <dbReference type="PROSITE" id="PS50255"/>
    </source>
</evidence>
<gene>
    <name evidence="7" type="ORF">EX30DRAFT_339870</name>
</gene>
<evidence type="ECO:0000256" key="4">
    <source>
        <dbReference type="ARBA" id="ARBA00022827"/>
    </source>
</evidence>
<dbReference type="GO" id="GO:0050660">
    <property type="term" value="F:flavin adenine dinucleotide binding"/>
    <property type="evidence" value="ECO:0007669"/>
    <property type="project" value="InterPro"/>
</dbReference>
<protein>
    <submittedName>
        <fullName evidence="7">Acyl-CoA dehydrogenase NM domain-like protein</fullName>
    </submittedName>
</protein>
<dbReference type="OrthoDB" id="2588832at2759"/>
<dbReference type="Gene3D" id="2.40.110.10">
    <property type="entry name" value="Butyryl-CoA Dehydrogenase, subunit A, domain 2"/>
    <property type="match status" value="1"/>
</dbReference>
<evidence type="ECO:0000256" key="3">
    <source>
        <dbReference type="ARBA" id="ARBA00022630"/>
    </source>
</evidence>
<keyword evidence="3" id="KW-0285">Flavoprotein</keyword>
<dbReference type="Pfam" id="PF00441">
    <property type="entry name" value="Acyl-CoA_dh_1"/>
    <property type="match status" value="1"/>
</dbReference>
<sequence>MAAKTFTRDEVAKNNNEDSLWIIIDSKVYDLTDFAAAHPGGEHVLKQVAGKDATRDFYQMHRHEVLTKYADLVIGAIEGEKPKIITRQPGELDVTPYAEPAWLRKPFKNPYYNDSHFKLQKEVRKFVDEVVKPEALRIEDSGEHPTQEFWDKLYQSGLGPMRLGPGKHLYGRKLFADIKPEEFNYFHELVVAQEFSLTRGRACDDAFGGGTIIGLPPVLNFCKNEALKKQVIEEVLTGKTRIALAITEAFAGSDVAGLRTTAVKTPDGKHYIVNGTKKWITNGTFSNWFTVGVNTGKGLSVLLIPRGEGVETTQIKTSYSSAAGTAYITFDNVKVPVENLLGQENKGIHVILSNFNHERWVMCAGITRAQRNVITECMKWCNQRLVFGKPLISQPVIRQKIARMLSLNEACQNWLEHITYQMCHMSYQQQAIHLAGPIGLLKNFITRASTEIADQSVQIFGGRGITKTGMGSLIESFNRCYKFDSILGGSEEILADLAVRQAFKNFPKAML</sequence>
<dbReference type="GO" id="GO:0033539">
    <property type="term" value="P:fatty acid beta-oxidation using acyl-CoA dehydrogenase"/>
    <property type="evidence" value="ECO:0007669"/>
    <property type="project" value="TreeGrafter"/>
</dbReference>
<dbReference type="SUPFAM" id="SSF56645">
    <property type="entry name" value="Acyl-CoA dehydrogenase NM domain-like"/>
    <property type="match status" value="1"/>
</dbReference>
<reference evidence="7 8" key="1">
    <citation type="submission" date="2019-04" db="EMBL/GenBank/DDBJ databases">
        <title>Comparative genomics and transcriptomics to analyze fruiting body development in filamentous ascomycetes.</title>
        <authorList>
            <consortium name="DOE Joint Genome Institute"/>
            <person name="Lutkenhaus R."/>
            <person name="Traeger S."/>
            <person name="Breuer J."/>
            <person name="Kuo A."/>
            <person name="Lipzen A."/>
            <person name="Pangilinan J."/>
            <person name="Dilworth D."/>
            <person name="Sandor L."/>
            <person name="Poggeler S."/>
            <person name="Barry K."/>
            <person name="Grigoriev I.V."/>
            <person name="Nowrousian M."/>
        </authorList>
    </citation>
    <scope>NUCLEOTIDE SEQUENCE [LARGE SCALE GENOMIC DNA]</scope>
    <source>
        <strain evidence="7 8">CBS 389.68</strain>
    </source>
</reference>
<dbReference type="Proteomes" id="UP000298138">
    <property type="component" value="Unassembled WGS sequence"/>
</dbReference>
<accession>A0A4S2N0N5</accession>
<dbReference type="InterPro" id="IPR037069">
    <property type="entry name" value="AcylCoA_DH/ox_N_sf"/>
</dbReference>
<dbReference type="Gene3D" id="3.10.120.10">
    <property type="entry name" value="Cytochrome b5-like heme/steroid binding domain"/>
    <property type="match status" value="1"/>
</dbReference>
<evidence type="ECO:0000256" key="5">
    <source>
        <dbReference type="ARBA" id="ARBA00023002"/>
    </source>
</evidence>
<dbReference type="InterPro" id="IPR013786">
    <property type="entry name" value="AcylCoA_DH/ox_N"/>
</dbReference>
<dbReference type="Pfam" id="PF00173">
    <property type="entry name" value="Cyt-b5"/>
    <property type="match status" value="1"/>
</dbReference>
<dbReference type="InterPro" id="IPR050741">
    <property type="entry name" value="Acyl-CoA_dehydrogenase"/>
</dbReference>
<dbReference type="InterPro" id="IPR036250">
    <property type="entry name" value="AcylCo_DH-like_C"/>
</dbReference>
<dbReference type="Gene3D" id="1.20.140.10">
    <property type="entry name" value="Butyryl-CoA Dehydrogenase, subunit A, domain 3"/>
    <property type="match status" value="1"/>
</dbReference>
<comment type="similarity">
    <text evidence="2">Belongs to the acyl-CoA dehydrogenase family.</text>
</comment>
<dbReference type="SMART" id="SM01117">
    <property type="entry name" value="Cyt-b5"/>
    <property type="match status" value="1"/>
</dbReference>
<dbReference type="Gene3D" id="1.10.540.10">
    <property type="entry name" value="Acyl-CoA dehydrogenase/oxidase, N-terminal domain"/>
    <property type="match status" value="1"/>
</dbReference>
<keyword evidence="5" id="KW-0560">Oxidoreductase</keyword>
<dbReference type="SUPFAM" id="SSF47203">
    <property type="entry name" value="Acyl-CoA dehydrogenase C-terminal domain-like"/>
    <property type="match status" value="1"/>
</dbReference>
<evidence type="ECO:0000313" key="8">
    <source>
        <dbReference type="Proteomes" id="UP000298138"/>
    </source>
</evidence>
<dbReference type="InParanoid" id="A0A4S2N0N5"/>
<comment type="cofactor">
    <cofactor evidence="1">
        <name>FAD</name>
        <dbReference type="ChEBI" id="CHEBI:57692"/>
    </cofactor>
</comment>
<dbReference type="PROSITE" id="PS50255">
    <property type="entry name" value="CYTOCHROME_B5_2"/>
    <property type="match status" value="1"/>
</dbReference>
<keyword evidence="8" id="KW-1185">Reference proteome</keyword>
<dbReference type="Pfam" id="PF02770">
    <property type="entry name" value="Acyl-CoA_dh_M"/>
    <property type="match status" value="1"/>
</dbReference>
<organism evidence="7 8">
    <name type="scientific">Ascodesmis nigricans</name>
    <dbReference type="NCBI Taxonomy" id="341454"/>
    <lineage>
        <taxon>Eukaryota</taxon>
        <taxon>Fungi</taxon>
        <taxon>Dikarya</taxon>
        <taxon>Ascomycota</taxon>
        <taxon>Pezizomycotina</taxon>
        <taxon>Pezizomycetes</taxon>
        <taxon>Pezizales</taxon>
        <taxon>Ascodesmidaceae</taxon>
        <taxon>Ascodesmis</taxon>
    </lineage>
</organism>
<dbReference type="InterPro" id="IPR009100">
    <property type="entry name" value="AcylCoA_DH/oxidase_NM_dom_sf"/>
</dbReference>
<evidence type="ECO:0000256" key="2">
    <source>
        <dbReference type="ARBA" id="ARBA00009347"/>
    </source>
</evidence>
<dbReference type="PANTHER" id="PTHR48083:SF28">
    <property type="entry name" value="ACYL-COA DEHYDROGENASE FAMILY PROTEIN (AFU_ORTHOLOGUE AFUA_6G10880)-RELATED"/>
    <property type="match status" value="1"/>
</dbReference>
<dbReference type="AlphaFoldDB" id="A0A4S2N0N5"/>
<dbReference type="InterPro" id="IPR009075">
    <property type="entry name" value="AcylCo_DH/oxidase_C"/>
</dbReference>
<dbReference type="PANTHER" id="PTHR48083">
    <property type="entry name" value="MEDIUM-CHAIN SPECIFIC ACYL-COA DEHYDROGENASE, MITOCHONDRIAL-RELATED"/>
    <property type="match status" value="1"/>
</dbReference>
<name>A0A4S2N0N5_9PEZI</name>
<dbReference type="EMBL" id="ML220115">
    <property type="protein sequence ID" value="TGZ82590.1"/>
    <property type="molecule type" value="Genomic_DNA"/>
</dbReference>
<dbReference type="SUPFAM" id="SSF55856">
    <property type="entry name" value="Cytochrome b5-like heme/steroid binding domain"/>
    <property type="match status" value="1"/>
</dbReference>